<reference evidence="1" key="2">
    <citation type="journal article" date="2015" name="Data Brief">
        <title>Shoot transcriptome of the giant reed, Arundo donax.</title>
        <authorList>
            <person name="Barrero R.A."/>
            <person name="Guerrero F.D."/>
            <person name="Moolhuijzen P."/>
            <person name="Goolsby J.A."/>
            <person name="Tidwell J."/>
            <person name="Bellgard S.E."/>
            <person name="Bellgard M.I."/>
        </authorList>
    </citation>
    <scope>NUCLEOTIDE SEQUENCE</scope>
    <source>
        <tissue evidence="1">Shoot tissue taken approximately 20 cm above the soil surface</tissue>
    </source>
</reference>
<proteinExistence type="predicted"/>
<accession>A0A0A9FJH4</accession>
<dbReference type="AlphaFoldDB" id="A0A0A9FJH4"/>
<organism evidence="1">
    <name type="scientific">Arundo donax</name>
    <name type="common">Giant reed</name>
    <name type="synonym">Donax arundinaceus</name>
    <dbReference type="NCBI Taxonomy" id="35708"/>
    <lineage>
        <taxon>Eukaryota</taxon>
        <taxon>Viridiplantae</taxon>
        <taxon>Streptophyta</taxon>
        <taxon>Embryophyta</taxon>
        <taxon>Tracheophyta</taxon>
        <taxon>Spermatophyta</taxon>
        <taxon>Magnoliopsida</taxon>
        <taxon>Liliopsida</taxon>
        <taxon>Poales</taxon>
        <taxon>Poaceae</taxon>
        <taxon>PACMAD clade</taxon>
        <taxon>Arundinoideae</taxon>
        <taxon>Arundineae</taxon>
        <taxon>Arundo</taxon>
    </lineage>
</organism>
<name>A0A0A9FJH4_ARUDO</name>
<sequence length="37" mass="4312">MEEVSAQAHRLLIGINHRNLRGQEELGYQARLLFQGY</sequence>
<dbReference type="EMBL" id="GBRH01187620">
    <property type="protein sequence ID" value="JAE10276.1"/>
    <property type="molecule type" value="Transcribed_RNA"/>
</dbReference>
<protein>
    <submittedName>
        <fullName evidence="1">Uncharacterized protein</fullName>
    </submittedName>
</protein>
<reference evidence="1" key="1">
    <citation type="submission" date="2014-09" db="EMBL/GenBank/DDBJ databases">
        <authorList>
            <person name="Magalhaes I.L.F."/>
            <person name="Oliveira U."/>
            <person name="Santos F.R."/>
            <person name="Vidigal T.H.D.A."/>
            <person name="Brescovit A.D."/>
            <person name="Santos A.J."/>
        </authorList>
    </citation>
    <scope>NUCLEOTIDE SEQUENCE</scope>
    <source>
        <tissue evidence="1">Shoot tissue taken approximately 20 cm above the soil surface</tissue>
    </source>
</reference>
<evidence type="ECO:0000313" key="1">
    <source>
        <dbReference type="EMBL" id="JAE10276.1"/>
    </source>
</evidence>